<evidence type="ECO:0008006" key="3">
    <source>
        <dbReference type="Google" id="ProtNLM"/>
    </source>
</evidence>
<reference evidence="2" key="1">
    <citation type="journal article" date="2019" name="Int. J. Syst. Evol. Microbiol.">
        <title>The Global Catalogue of Microorganisms (GCM) 10K type strain sequencing project: providing services to taxonomists for standard genome sequencing and annotation.</title>
        <authorList>
            <consortium name="The Broad Institute Genomics Platform"/>
            <consortium name="The Broad Institute Genome Sequencing Center for Infectious Disease"/>
            <person name="Wu L."/>
            <person name="Ma J."/>
        </authorList>
    </citation>
    <scope>NUCLEOTIDE SEQUENCE [LARGE SCALE GENOMIC DNA]</scope>
    <source>
        <strain evidence="2">CCUG 52478</strain>
    </source>
</reference>
<evidence type="ECO:0000313" key="1">
    <source>
        <dbReference type="EMBL" id="MFD1247873.1"/>
    </source>
</evidence>
<protein>
    <recommendedName>
        <fullName evidence="3">Thioesterase family protein</fullName>
    </recommendedName>
</protein>
<dbReference type="SUPFAM" id="SSF54637">
    <property type="entry name" value="Thioesterase/thiol ester dehydrase-isomerase"/>
    <property type="match status" value="1"/>
</dbReference>
<dbReference type="InterPro" id="IPR029069">
    <property type="entry name" value="HotDog_dom_sf"/>
</dbReference>
<sequence>MTSLPPLIVPHRFNGPPRSGNGGWTAGALAATLPAQGLGTAVTVTLMQPPPLDVPMTVEPTAGGAVLNHVGRPVAEAVYADTRPTPVAPVSARFAADAEARFAGHRSHPFPTCYVCGPARRPGDGLRIFAGPLPDPARSGDDDARVASTWTPYESAVPVAWAALDCPGGWSSDLEGRPSVLGRMTAEVRSLPRTSERYVVVGEVRAIEGRRTWTASTLYGPNDEVVATAEHVWFTVDLSEFR</sequence>
<accession>A0ABW3W0X7</accession>
<dbReference type="Proteomes" id="UP001597229">
    <property type="component" value="Unassembled WGS sequence"/>
</dbReference>
<comment type="caution">
    <text evidence="1">The sequence shown here is derived from an EMBL/GenBank/DDBJ whole genome shotgun (WGS) entry which is preliminary data.</text>
</comment>
<name>A0ABW3W0X7_9ACTN</name>
<dbReference type="Gene3D" id="3.10.129.10">
    <property type="entry name" value="Hotdog Thioesterase"/>
    <property type="match status" value="1"/>
</dbReference>
<proteinExistence type="predicted"/>
<evidence type="ECO:0000313" key="2">
    <source>
        <dbReference type="Proteomes" id="UP001597229"/>
    </source>
</evidence>
<gene>
    <name evidence="1" type="ORF">ACFQ3F_08730</name>
</gene>
<organism evidence="1 2">
    <name type="scientific">Nocardioides ginsengisoli</name>
    <dbReference type="NCBI Taxonomy" id="363868"/>
    <lineage>
        <taxon>Bacteria</taxon>
        <taxon>Bacillati</taxon>
        <taxon>Actinomycetota</taxon>
        <taxon>Actinomycetes</taxon>
        <taxon>Propionibacteriales</taxon>
        <taxon>Nocardioidaceae</taxon>
        <taxon>Nocardioides</taxon>
    </lineage>
</organism>
<dbReference type="EMBL" id="JBHTLX010000012">
    <property type="protein sequence ID" value="MFD1247873.1"/>
    <property type="molecule type" value="Genomic_DNA"/>
</dbReference>
<dbReference type="RefSeq" id="WP_367918428.1">
    <property type="nucleotide sequence ID" value="NZ_BAABAC010000013.1"/>
</dbReference>
<keyword evidence="2" id="KW-1185">Reference proteome</keyword>